<comment type="caution">
    <text evidence="2">The sequence shown here is derived from an EMBL/GenBank/DDBJ whole genome shotgun (WGS) entry which is preliminary data.</text>
</comment>
<dbReference type="SUPFAM" id="SSF51556">
    <property type="entry name" value="Metallo-dependent hydrolases"/>
    <property type="match status" value="1"/>
</dbReference>
<organism evidence="2 3">
    <name type="scientific">Fodinicola feengrottensis</name>
    <dbReference type="NCBI Taxonomy" id="435914"/>
    <lineage>
        <taxon>Bacteria</taxon>
        <taxon>Bacillati</taxon>
        <taxon>Actinomycetota</taxon>
        <taxon>Actinomycetes</taxon>
        <taxon>Mycobacteriales</taxon>
        <taxon>Fodinicola</taxon>
    </lineage>
</organism>
<accession>A0ABP4RZ87</accession>
<dbReference type="Gene3D" id="3.20.20.140">
    <property type="entry name" value="Metal-dependent hydrolases"/>
    <property type="match status" value="1"/>
</dbReference>
<dbReference type="InterPro" id="IPR032466">
    <property type="entry name" value="Metal_Hydrolase"/>
</dbReference>
<evidence type="ECO:0000259" key="1">
    <source>
        <dbReference type="Pfam" id="PF04909"/>
    </source>
</evidence>
<dbReference type="Pfam" id="PF04909">
    <property type="entry name" value="Amidohydro_2"/>
    <property type="match status" value="1"/>
</dbReference>
<dbReference type="InterPro" id="IPR006680">
    <property type="entry name" value="Amidohydro-rel"/>
</dbReference>
<evidence type="ECO:0000313" key="2">
    <source>
        <dbReference type="EMBL" id="GAA1664781.1"/>
    </source>
</evidence>
<keyword evidence="3" id="KW-1185">Reference proteome</keyword>
<name>A0ABP4RZ87_9ACTN</name>
<dbReference type="Proteomes" id="UP001500618">
    <property type="component" value="Unassembled WGS sequence"/>
</dbReference>
<protein>
    <submittedName>
        <fullName evidence="2">Amidohydrolase family protein</fullName>
    </submittedName>
</protein>
<sequence length="364" mass="39093">MGMPLIDHHCHGVTTGELDREAFELLATESDWPAPAGTSVFDSPFGITVRAECAPLLDLSRHASAPDYLARRAELGAQEVTSRLLKHTGISTYLVETGYRADEILGPDQLAAAAGARSEAVVRLESVGEQVAATGVTAGLYGDEVAAEVTRQLETAVGAKSIAAYRVGLDLDPARPTHVEVARAASEWLRPQARRLDHPVLIRHLLWTAIDAGKPIQLHTGHGDSDAVLHRSNPSLLTGFLQATRETGVPILLLHCYPYLREAGCLAQIYPHVYVDNGLGVNYTGPGATAVIRESMEMTPFSKLLFSSDAFGLPELYACGALLWRRGTAAVLNEWVAADAISSSDALRYAELIAHGNAERVYGL</sequence>
<proteinExistence type="predicted"/>
<dbReference type="PANTHER" id="PTHR43383">
    <property type="entry name" value="NODULIN 6"/>
    <property type="match status" value="1"/>
</dbReference>
<dbReference type="EMBL" id="BAAANY010000005">
    <property type="protein sequence ID" value="GAA1664781.1"/>
    <property type="molecule type" value="Genomic_DNA"/>
</dbReference>
<dbReference type="PANTHER" id="PTHR43383:SF2">
    <property type="entry name" value="AMIDOHYDROLASE 2 FAMILY PROTEIN"/>
    <property type="match status" value="1"/>
</dbReference>
<gene>
    <name evidence="2" type="ORF">GCM10009765_12950</name>
</gene>
<reference evidence="3" key="1">
    <citation type="journal article" date="2019" name="Int. J. Syst. Evol. Microbiol.">
        <title>The Global Catalogue of Microorganisms (GCM) 10K type strain sequencing project: providing services to taxonomists for standard genome sequencing and annotation.</title>
        <authorList>
            <consortium name="The Broad Institute Genomics Platform"/>
            <consortium name="The Broad Institute Genome Sequencing Center for Infectious Disease"/>
            <person name="Wu L."/>
            <person name="Ma J."/>
        </authorList>
    </citation>
    <scope>NUCLEOTIDE SEQUENCE [LARGE SCALE GENOMIC DNA]</scope>
    <source>
        <strain evidence="3">JCM 14718</strain>
    </source>
</reference>
<evidence type="ECO:0000313" key="3">
    <source>
        <dbReference type="Proteomes" id="UP001500618"/>
    </source>
</evidence>
<feature type="domain" description="Amidohydrolase-related" evidence="1">
    <location>
        <begin position="145"/>
        <end position="364"/>
    </location>
</feature>